<reference evidence="2 3" key="1">
    <citation type="submission" date="2020-08" db="EMBL/GenBank/DDBJ databases">
        <title>Sphingobacterium sp. DN04309 isolated from aquaculture water.</title>
        <authorList>
            <person name="Zhang M."/>
        </authorList>
    </citation>
    <scope>NUCLEOTIDE SEQUENCE [LARGE SCALE GENOMIC DNA]</scope>
    <source>
        <strain evidence="2 3">DN04309</strain>
    </source>
</reference>
<dbReference type="RefSeq" id="WP_190302711.1">
    <property type="nucleotide sequence ID" value="NZ_JACOIJ010000032.1"/>
</dbReference>
<comment type="caution">
    <text evidence="2">The sequence shown here is derived from an EMBL/GenBank/DDBJ whole genome shotgun (WGS) entry which is preliminary data.</text>
</comment>
<dbReference type="Proteomes" id="UP000651271">
    <property type="component" value="Unassembled WGS sequence"/>
</dbReference>
<dbReference type="EMBL" id="JACOIJ010000032">
    <property type="protein sequence ID" value="MBD1430601.1"/>
    <property type="molecule type" value="Genomic_DNA"/>
</dbReference>
<keyword evidence="3" id="KW-1185">Reference proteome</keyword>
<gene>
    <name evidence="2" type="ORF">H8B04_13710</name>
</gene>
<evidence type="ECO:0000256" key="1">
    <source>
        <dbReference type="SAM" id="SignalP"/>
    </source>
</evidence>
<name>A0ABR7YH03_9SPHI</name>
<evidence type="ECO:0000313" key="3">
    <source>
        <dbReference type="Proteomes" id="UP000651271"/>
    </source>
</evidence>
<evidence type="ECO:0000313" key="2">
    <source>
        <dbReference type="EMBL" id="MBD1430601.1"/>
    </source>
</evidence>
<organism evidence="2 3">
    <name type="scientific">Sphingobacterium litopenaei</name>
    <dbReference type="NCBI Taxonomy" id="2763500"/>
    <lineage>
        <taxon>Bacteria</taxon>
        <taxon>Pseudomonadati</taxon>
        <taxon>Bacteroidota</taxon>
        <taxon>Sphingobacteriia</taxon>
        <taxon>Sphingobacteriales</taxon>
        <taxon>Sphingobacteriaceae</taxon>
        <taxon>Sphingobacterium</taxon>
    </lineage>
</organism>
<sequence length="152" mass="17857">MKNLLLIMAFLFLSQTSFSQFRNTTWGMSKEQVRKIEESKLESDYGSNLIYNLDIEDMKCRLFYSFNDKNKLISFLYRFSSPEWDRFGNNTKIALEKMVAKIVSKYGPSTYYNDKSFFSWNLKDFSIKASIIKNSEIEVLYTPPAPSLKDIL</sequence>
<protein>
    <submittedName>
        <fullName evidence="2">Uncharacterized protein</fullName>
    </submittedName>
</protein>
<feature type="chain" id="PRO_5045596885" evidence="1">
    <location>
        <begin position="20"/>
        <end position="152"/>
    </location>
</feature>
<keyword evidence="1" id="KW-0732">Signal</keyword>
<feature type="signal peptide" evidence="1">
    <location>
        <begin position="1"/>
        <end position="19"/>
    </location>
</feature>
<accession>A0ABR7YH03</accession>
<proteinExistence type="predicted"/>